<sequence>MTSETTGPRHFAELGTPAGGFAGRALASGRTIDPGQWTSDGAILGLVREAGYLWGTVRDVETGDIVSLMRRVPPPDSSAAEGADTKKALSGKLIIMSTHDGAGALRIRREPKDAVDSRRVLRDCVPGGVRFRSAGGAPGRSFDLSLSPERLAYAEEGTVALHGALACPALQWFLPGADAALLYLTQTWEVSGTVLGRDVRGFLFWEEAYMYPRARLYVSKDPLHDVRYTTWYSWANRYADGTTEVGHFLFGQDDFHVGVVACSDGRVQVAKRMDATVSRNSEGYWHDGLDYTLDGEAWICEPDPRGRMELGPIPNPQQEGRIRRRDEKRDIDAWMAWGETVPGNGDSRRSDR</sequence>
<accession>A0A6I4MLN7</accession>
<dbReference type="AlphaFoldDB" id="A0A6I4MLN7"/>
<name>A0A6I4MLN7_9ACTN</name>
<evidence type="ECO:0000313" key="2">
    <source>
        <dbReference type="Proteomes" id="UP000462055"/>
    </source>
</evidence>
<gene>
    <name evidence="1" type="ORF">F8568_031870</name>
</gene>
<proteinExistence type="predicted"/>
<organism evidence="1 2">
    <name type="scientific">Actinomadura physcomitrii</name>
    <dbReference type="NCBI Taxonomy" id="2650748"/>
    <lineage>
        <taxon>Bacteria</taxon>
        <taxon>Bacillati</taxon>
        <taxon>Actinomycetota</taxon>
        <taxon>Actinomycetes</taxon>
        <taxon>Streptosporangiales</taxon>
        <taxon>Thermomonosporaceae</taxon>
        <taxon>Actinomadura</taxon>
    </lineage>
</organism>
<reference evidence="1" key="1">
    <citation type="submission" date="2019-12" db="EMBL/GenBank/DDBJ databases">
        <title>Actinomadura physcomitrii sp. nov., a novel actinomycete isolated from moss [Physcomitrium sphaericum (Ludw) Fuernr].</title>
        <authorList>
            <person name="Zhuang X."/>
        </authorList>
    </citation>
    <scope>NUCLEOTIDE SEQUENCE [LARGE SCALE GENOMIC DNA]</scope>
    <source>
        <strain evidence="1">LD22</strain>
    </source>
</reference>
<dbReference type="RefSeq" id="WP_151597388.1">
    <property type="nucleotide sequence ID" value="NZ_WBMS02000031.1"/>
</dbReference>
<dbReference type="Proteomes" id="UP000462055">
    <property type="component" value="Unassembled WGS sequence"/>
</dbReference>
<dbReference type="EMBL" id="WBMS02000031">
    <property type="protein sequence ID" value="MWA04887.1"/>
    <property type="molecule type" value="Genomic_DNA"/>
</dbReference>
<keyword evidence="2" id="KW-1185">Reference proteome</keyword>
<evidence type="ECO:0000313" key="1">
    <source>
        <dbReference type="EMBL" id="MWA04887.1"/>
    </source>
</evidence>
<comment type="caution">
    <text evidence="1">The sequence shown here is derived from an EMBL/GenBank/DDBJ whole genome shotgun (WGS) entry which is preliminary data.</text>
</comment>
<protein>
    <submittedName>
        <fullName evidence="1">Uncharacterized protein</fullName>
    </submittedName>
</protein>